<evidence type="ECO:0000313" key="2">
    <source>
        <dbReference type="Proteomes" id="UP000320231"/>
    </source>
</evidence>
<dbReference type="InterPro" id="IPR050739">
    <property type="entry name" value="MFP"/>
</dbReference>
<dbReference type="PANTHER" id="PTHR30386">
    <property type="entry name" value="MEMBRANE FUSION SUBUNIT OF EMRAB-TOLC MULTIDRUG EFFLUX PUMP"/>
    <property type="match status" value="1"/>
</dbReference>
<dbReference type="EMBL" id="AP019514">
    <property type="protein sequence ID" value="BBI60888.1"/>
    <property type="molecule type" value="Genomic_DNA"/>
</dbReference>
<reference evidence="1 2" key="1">
    <citation type="journal article" date="2019" name="Microbiol. Resour. Announc.">
        <title>Complete Genome Sequence of Halomonas sulfidaeris Strain Esulfide1 Isolated from a Metal Sulfide Rock at a Depth of 2,200 Meters, Obtained Using Nanopore Sequencing.</title>
        <authorList>
            <person name="Saito M."/>
            <person name="Nishigata A."/>
            <person name="Galipon J."/>
            <person name="Arakawa K."/>
        </authorList>
    </citation>
    <scope>NUCLEOTIDE SEQUENCE [LARGE SCALE GENOMIC DNA]</scope>
    <source>
        <strain evidence="1 2">ATCC BAA-803</strain>
    </source>
</reference>
<dbReference type="Proteomes" id="UP000320231">
    <property type="component" value="Chromosome"/>
</dbReference>
<dbReference type="AlphaFoldDB" id="A0A455U9E4"/>
<protein>
    <submittedName>
        <fullName evidence="1">Uncharacterized protein</fullName>
    </submittedName>
</protein>
<proteinExistence type="predicted"/>
<organism evidence="1 2">
    <name type="scientific">Vreelandella sulfidaeris</name>
    <dbReference type="NCBI Taxonomy" id="115553"/>
    <lineage>
        <taxon>Bacteria</taxon>
        <taxon>Pseudomonadati</taxon>
        <taxon>Pseudomonadota</taxon>
        <taxon>Gammaproteobacteria</taxon>
        <taxon>Oceanospirillales</taxon>
        <taxon>Halomonadaceae</taxon>
        <taxon>Vreelandella</taxon>
    </lineage>
</organism>
<accession>A0A455U9E4</accession>
<evidence type="ECO:0000313" key="1">
    <source>
        <dbReference type="EMBL" id="BBI60888.1"/>
    </source>
</evidence>
<dbReference type="KEGG" id="hsr:HSBAA_21940"/>
<dbReference type="PRINTS" id="PR01490">
    <property type="entry name" value="RTXTOXIND"/>
</dbReference>
<name>A0A455U9E4_9GAMM</name>
<sequence length="110" mass="11512">MSTYDLSGGTTKLSPNPENSFRLGPRVFVGAALALFLLLGAGGWAASAQLSGAVIAQGSVTVDQNLKSIQHRDGGIVGEIAIREGDFVRAGEVLMRLEDTDESGAFDRAF</sequence>
<dbReference type="PANTHER" id="PTHR30386:SF17">
    <property type="entry name" value="ALKALINE PROTEASE SECRETION PROTEIN APRE"/>
    <property type="match status" value="1"/>
</dbReference>
<gene>
    <name evidence="1" type="ORF">HSBAA_21940</name>
</gene>